<organism evidence="1 2">
    <name type="scientific">Thalictrum thalictroides</name>
    <name type="common">Rue-anemone</name>
    <name type="synonym">Anemone thalictroides</name>
    <dbReference type="NCBI Taxonomy" id="46969"/>
    <lineage>
        <taxon>Eukaryota</taxon>
        <taxon>Viridiplantae</taxon>
        <taxon>Streptophyta</taxon>
        <taxon>Embryophyta</taxon>
        <taxon>Tracheophyta</taxon>
        <taxon>Spermatophyta</taxon>
        <taxon>Magnoliopsida</taxon>
        <taxon>Ranunculales</taxon>
        <taxon>Ranunculaceae</taxon>
        <taxon>Thalictroideae</taxon>
        <taxon>Thalictrum</taxon>
    </lineage>
</organism>
<protein>
    <submittedName>
        <fullName evidence="1">Uncharacterized protein</fullName>
    </submittedName>
</protein>
<keyword evidence="2" id="KW-1185">Reference proteome</keyword>
<evidence type="ECO:0000313" key="1">
    <source>
        <dbReference type="EMBL" id="KAF5204917.1"/>
    </source>
</evidence>
<sequence>MSWPSVTAKADGEAGDSRAEASPWLNYSIISNKDDFNVQISSSTAQVAVMSLPENLCHMFHLALGVLGS</sequence>
<dbReference type="Proteomes" id="UP000554482">
    <property type="component" value="Unassembled WGS sequence"/>
</dbReference>
<name>A0A7J6X773_THATH</name>
<proteinExistence type="predicted"/>
<dbReference type="EMBL" id="JABWDY010004765">
    <property type="protein sequence ID" value="KAF5204917.1"/>
    <property type="molecule type" value="Genomic_DNA"/>
</dbReference>
<dbReference type="AlphaFoldDB" id="A0A7J6X773"/>
<gene>
    <name evidence="1" type="ORF">FRX31_005496</name>
</gene>
<feature type="non-terminal residue" evidence="1">
    <location>
        <position position="1"/>
    </location>
</feature>
<reference evidence="1 2" key="1">
    <citation type="submission" date="2020-06" db="EMBL/GenBank/DDBJ databases">
        <title>Transcriptomic and genomic resources for Thalictrum thalictroides and T. hernandezii: Facilitating candidate gene discovery in an emerging model plant lineage.</title>
        <authorList>
            <person name="Arias T."/>
            <person name="Riano-Pachon D.M."/>
            <person name="Di Stilio V.S."/>
        </authorList>
    </citation>
    <scope>NUCLEOTIDE SEQUENCE [LARGE SCALE GENOMIC DNA]</scope>
    <source>
        <strain evidence="2">cv. WT478/WT964</strain>
        <tissue evidence="1">Leaves</tissue>
    </source>
</reference>
<evidence type="ECO:0000313" key="2">
    <source>
        <dbReference type="Proteomes" id="UP000554482"/>
    </source>
</evidence>
<accession>A0A7J6X773</accession>
<comment type="caution">
    <text evidence="1">The sequence shown here is derived from an EMBL/GenBank/DDBJ whole genome shotgun (WGS) entry which is preliminary data.</text>
</comment>